<dbReference type="EMBL" id="LN713927">
    <property type="protein sequence ID" value="CEK42588.1"/>
    <property type="molecule type" value="Genomic_DNA"/>
</dbReference>
<evidence type="ECO:0000256" key="1">
    <source>
        <dbReference type="SAM" id="MobiDB-lite"/>
    </source>
</evidence>
<keyword evidence="2" id="KW-0614">Plasmid</keyword>
<reference evidence="2" key="1">
    <citation type="submission" date="2014-12" db="EMBL/GenBank/DDBJ databases">
        <authorList>
            <person name="Hall J."/>
        </authorList>
    </citation>
    <scope>NUCLEOTIDE SEQUENCE [LARGE SCALE GENOMIC DNA]</scope>
    <source>
        <strain evidence="2">SBW25</strain>
        <plasmid evidence="2">pQBR55</plasmid>
    </source>
</reference>
<gene>
    <name evidence="2" type="ORF">PQBR55_0209</name>
</gene>
<feature type="region of interest" description="Disordered" evidence="1">
    <location>
        <begin position="1"/>
        <end position="40"/>
    </location>
</feature>
<protein>
    <submittedName>
        <fullName evidence="2">Uncharacterized protein</fullName>
    </submittedName>
</protein>
<sequence length="40" mass="4453">MESGLEYRLPAMAMPSDGNQTSGQAALPMQQRIKEKSTWL</sequence>
<name>A0A0G4E6E5_PSEFS</name>
<reference evidence="2" key="2">
    <citation type="submission" date="2015-06" db="EMBL/GenBank/DDBJ databases">
        <title>Environmentally co-occuring mercury resistance plasmids are genetically and phenotypically diverse and confer variable context-dependent fitness effects.</title>
        <authorList>
            <person name="Hall J.P.J."/>
            <person name="Harrison E."/>
            <person name="Lilley A.K."/>
            <person name="Paterson S."/>
            <person name="Spiers A.J."/>
            <person name="Brockhurst M.A."/>
        </authorList>
    </citation>
    <scope>NUCLEOTIDE SEQUENCE [LARGE SCALE GENOMIC DNA]</scope>
    <source>
        <strain evidence="2">SBW25</strain>
        <plasmid evidence="2">pQBR55</plasmid>
    </source>
</reference>
<geneLocation type="plasmid" evidence="2">
    <name>pQBR55</name>
</geneLocation>
<organism evidence="2">
    <name type="scientific">Pseudomonas fluorescens (strain SBW25)</name>
    <dbReference type="NCBI Taxonomy" id="216595"/>
    <lineage>
        <taxon>Bacteria</taxon>
        <taxon>Pseudomonadati</taxon>
        <taxon>Pseudomonadota</taxon>
        <taxon>Gammaproteobacteria</taxon>
        <taxon>Pseudomonadales</taxon>
        <taxon>Pseudomonadaceae</taxon>
        <taxon>Pseudomonas</taxon>
    </lineage>
</organism>
<proteinExistence type="predicted"/>
<dbReference type="AlphaFoldDB" id="A0A0G4E6E5"/>
<accession>A0A0G4E6E5</accession>
<evidence type="ECO:0000313" key="2">
    <source>
        <dbReference type="EMBL" id="CEK42588.1"/>
    </source>
</evidence>